<evidence type="ECO:0000313" key="1">
    <source>
        <dbReference type="EMBL" id="RGW85295.1"/>
    </source>
</evidence>
<accession>A0A413DHE4</accession>
<proteinExistence type="predicted"/>
<dbReference type="AlphaFoldDB" id="A0A413DHE4"/>
<name>A0A413DHE4_9FIRM</name>
<reference evidence="1 2" key="1">
    <citation type="submission" date="2018-08" db="EMBL/GenBank/DDBJ databases">
        <title>A genome reference for cultivated species of the human gut microbiota.</title>
        <authorList>
            <person name="Zou Y."/>
            <person name="Xue W."/>
            <person name="Luo G."/>
        </authorList>
    </citation>
    <scope>NUCLEOTIDE SEQUENCE [LARGE SCALE GENOMIC DNA]</scope>
    <source>
        <strain evidence="1 2">AF06-19</strain>
    </source>
</reference>
<dbReference type="Proteomes" id="UP000283683">
    <property type="component" value="Unassembled WGS sequence"/>
</dbReference>
<evidence type="ECO:0000313" key="2">
    <source>
        <dbReference type="Proteomes" id="UP000283683"/>
    </source>
</evidence>
<comment type="caution">
    <text evidence="1">The sequence shown here is derived from an EMBL/GenBank/DDBJ whole genome shotgun (WGS) entry which is preliminary data.</text>
</comment>
<dbReference type="RefSeq" id="WP_118327262.1">
    <property type="nucleotide sequence ID" value="NZ_QSAZ01000018.1"/>
</dbReference>
<sequence>MNDNIVKMKKNSAITLLVRLENTDIPFPQSRCGRIKMIEYISNLLIDDALGDGDFIVINLAELGLENDDLKSAINIIKSYA</sequence>
<gene>
    <name evidence="1" type="ORF">DWV45_14360</name>
</gene>
<protein>
    <submittedName>
        <fullName evidence="1">Uncharacterized protein</fullName>
    </submittedName>
</protein>
<dbReference type="EMBL" id="QSAZ01000018">
    <property type="protein sequence ID" value="RGW85295.1"/>
    <property type="molecule type" value="Genomic_DNA"/>
</dbReference>
<organism evidence="1 2">
    <name type="scientific">Agathobacter rectalis</name>
    <dbReference type="NCBI Taxonomy" id="39491"/>
    <lineage>
        <taxon>Bacteria</taxon>
        <taxon>Bacillati</taxon>
        <taxon>Bacillota</taxon>
        <taxon>Clostridia</taxon>
        <taxon>Lachnospirales</taxon>
        <taxon>Lachnospiraceae</taxon>
        <taxon>Agathobacter</taxon>
    </lineage>
</organism>